<dbReference type="Pfam" id="PF01965">
    <property type="entry name" value="DJ-1_PfpI"/>
    <property type="match status" value="1"/>
</dbReference>
<dbReference type="EMBL" id="JACTNG010000002">
    <property type="protein sequence ID" value="MBO1078414.1"/>
    <property type="molecule type" value="Genomic_DNA"/>
</dbReference>
<dbReference type="NCBIfam" id="TIGR01382">
    <property type="entry name" value="PfpI"/>
    <property type="match status" value="1"/>
</dbReference>
<dbReference type="Proteomes" id="UP001518989">
    <property type="component" value="Unassembled WGS sequence"/>
</dbReference>
<reference evidence="3 4" key="1">
    <citation type="submission" date="2020-09" db="EMBL/GenBank/DDBJ databases">
        <title>Roseomonas.</title>
        <authorList>
            <person name="Zhu W."/>
        </authorList>
    </citation>
    <scope>NUCLEOTIDE SEQUENCE [LARGE SCALE GENOMIC DNA]</scope>
    <source>
        <strain evidence="3 4">573</strain>
    </source>
</reference>
<keyword evidence="3" id="KW-0315">Glutamine amidotransferase</keyword>
<accession>A0ABS3KLR6</accession>
<feature type="domain" description="DJ-1/PfpI" evidence="2">
    <location>
        <begin position="10"/>
        <end position="176"/>
    </location>
</feature>
<gene>
    <name evidence="3" type="ORF">IAI61_05185</name>
</gene>
<dbReference type="CDD" id="cd03134">
    <property type="entry name" value="GATase1_PfpI_like"/>
    <property type="match status" value="1"/>
</dbReference>
<evidence type="ECO:0000256" key="1">
    <source>
        <dbReference type="ARBA" id="ARBA00008542"/>
    </source>
</evidence>
<dbReference type="PANTHER" id="PTHR42733">
    <property type="entry name" value="DJ-1 PROTEIN"/>
    <property type="match status" value="1"/>
</dbReference>
<evidence type="ECO:0000259" key="2">
    <source>
        <dbReference type="Pfam" id="PF01965"/>
    </source>
</evidence>
<dbReference type="InterPro" id="IPR002818">
    <property type="entry name" value="DJ-1/PfpI"/>
</dbReference>
<comment type="similarity">
    <text evidence="1">Belongs to the peptidase C56 family.</text>
</comment>
<dbReference type="SUPFAM" id="SSF52317">
    <property type="entry name" value="Class I glutamine amidotransferase-like"/>
    <property type="match status" value="1"/>
</dbReference>
<keyword evidence="4" id="KW-1185">Reference proteome</keyword>
<dbReference type="InterPro" id="IPR029062">
    <property type="entry name" value="Class_I_gatase-like"/>
</dbReference>
<dbReference type="RefSeq" id="WP_207443868.1">
    <property type="nucleotide sequence ID" value="NZ_CP061178.1"/>
</dbReference>
<protein>
    <submittedName>
        <fullName evidence="3">Type 1 glutamine amidotransferase</fullName>
    </submittedName>
</protein>
<comment type="caution">
    <text evidence="3">The sequence shown here is derived from an EMBL/GenBank/DDBJ whole genome shotgun (WGS) entry which is preliminary data.</text>
</comment>
<dbReference type="Gene3D" id="3.40.50.880">
    <property type="match status" value="1"/>
</dbReference>
<evidence type="ECO:0000313" key="3">
    <source>
        <dbReference type="EMBL" id="MBO1078414.1"/>
    </source>
</evidence>
<dbReference type="InterPro" id="IPR006286">
    <property type="entry name" value="C56_PfpI-like"/>
</dbReference>
<dbReference type="PROSITE" id="PS51276">
    <property type="entry name" value="PEPTIDASE_C56_PFPI"/>
    <property type="match status" value="1"/>
</dbReference>
<organism evidence="3 4">
    <name type="scientific">Roseomonas haemaphysalidis</name>
    <dbReference type="NCBI Taxonomy" id="2768162"/>
    <lineage>
        <taxon>Bacteria</taxon>
        <taxon>Pseudomonadati</taxon>
        <taxon>Pseudomonadota</taxon>
        <taxon>Alphaproteobacteria</taxon>
        <taxon>Acetobacterales</taxon>
        <taxon>Roseomonadaceae</taxon>
        <taxon>Roseomonas</taxon>
    </lineage>
</organism>
<name>A0ABS3KLR6_9PROT</name>
<evidence type="ECO:0000313" key="4">
    <source>
        <dbReference type="Proteomes" id="UP001518989"/>
    </source>
</evidence>
<proteinExistence type="inferred from homology"/>
<dbReference type="PANTHER" id="PTHR42733:SF12">
    <property type="entry name" value="PROTEINASE"/>
    <property type="match status" value="1"/>
</dbReference>
<sequence>MAAASLGRMNVAILVTDGFEQVEMSEPRKALNEAGAKTSIVSPKEGRVRVWNFTDWGEEFPVDMTLSEAHPGEFDALLLPGGVINPDTLRINEGAVHFVQAFLDSGKPVATICHGPWTLIETGRLRGRRLTSWPSLQTDLENAGAEWVDQEAVVDGNLVSSRKPDDIPAFNKEMISLFVREGARRTKDGRS</sequence>